<dbReference type="Pfam" id="PF08401">
    <property type="entry name" value="ArdcN"/>
    <property type="match status" value="1"/>
</dbReference>
<feature type="domain" description="Polyvalent protein metallopeptidase" evidence="2">
    <location>
        <begin position="166"/>
        <end position="291"/>
    </location>
</feature>
<evidence type="ECO:0000259" key="2">
    <source>
        <dbReference type="Pfam" id="PF18818"/>
    </source>
</evidence>
<feature type="domain" description="N-terminal" evidence="1">
    <location>
        <begin position="11"/>
        <end position="113"/>
    </location>
</feature>
<proteinExistence type="predicted"/>
<dbReference type="InterPro" id="IPR013610">
    <property type="entry name" value="ArdC_N"/>
</dbReference>
<dbReference type="Proteomes" id="UP000095597">
    <property type="component" value="Unassembled WGS sequence"/>
</dbReference>
<evidence type="ECO:0000259" key="1">
    <source>
        <dbReference type="Pfam" id="PF08401"/>
    </source>
</evidence>
<dbReference type="GO" id="GO:0016779">
    <property type="term" value="F:nucleotidyltransferase activity"/>
    <property type="evidence" value="ECO:0007669"/>
    <property type="project" value="UniProtKB-KW"/>
</dbReference>
<gene>
    <name evidence="3" type="primary">traC</name>
    <name evidence="3" type="ORF">ERS852573_00488</name>
</gene>
<protein>
    <submittedName>
        <fullName evidence="3">DNA primase TraC</fullName>
        <ecNumber evidence="3">2.7.7.-</ecNumber>
    </submittedName>
</protein>
<dbReference type="OrthoDB" id="9792687at2"/>
<dbReference type="GO" id="GO:0003697">
    <property type="term" value="F:single-stranded DNA binding"/>
    <property type="evidence" value="ECO:0007669"/>
    <property type="project" value="InterPro"/>
</dbReference>
<dbReference type="InterPro" id="IPR041459">
    <property type="entry name" value="MPTase-PolyVal"/>
</dbReference>
<dbReference type="Pfam" id="PF18818">
    <property type="entry name" value="MPTase-PolyVal"/>
    <property type="match status" value="1"/>
</dbReference>
<organism evidence="3 4">
    <name type="scientific">Dorea longicatena</name>
    <dbReference type="NCBI Taxonomy" id="88431"/>
    <lineage>
        <taxon>Bacteria</taxon>
        <taxon>Bacillati</taxon>
        <taxon>Bacillota</taxon>
        <taxon>Clostridia</taxon>
        <taxon>Lachnospirales</taxon>
        <taxon>Lachnospiraceae</taxon>
        <taxon>Dorea</taxon>
    </lineage>
</organism>
<sequence>MAGKTSDRVADQRKEIVDHVIEEMGKGGFSWLKPWADSASPHNPVTGSTYHGRNRMHLAVMAIIKGYNDPRWVTFNQAKKVGWKLQKGAKSCIVEKWKMYPVKDSSKEKDKSSPASDDTQNLRMIPRCVGYWSVFNASQFDGVPPLPQLNRNDDIEIGRLADDVKDSSRCPVREAPGNEAYYMPVKDMIAVPPRESFASNEAFLVTLLHEMGHSTGHPNALGRDLNSMFGSKSYAFEELIAEFSSMFSASDLGLSGDLDPESDHFKQHVAYLQSWQSALEDDPDLLFRAASAAEKATESVIGRYEQHVGHEAPGKEYLKGLNLTEGKEAVSEKKVPAAKEAKDVGINELANSVGVDAKGIDAPDRGSGIDER</sequence>
<evidence type="ECO:0000313" key="4">
    <source>
        <dbReference type="Proteomes" id="UP000095597"/>
    </source>
</evidence>
<dbReference type="RefSeq" id="WP_055213586.1">
    <property type="nucleotide sequence ID" value="NZ_CYXO01000002.1"/>
</dbReference>
<keyword evidence="3" id="KW-0548">Nucleotidyltransferase</keyword>
<dbReference type="AlphaFoldDB" id="A0A173RIR1"/>
<accession>A0A173RIR1</accession>
<reference evidence="3 4" key="1">
    <citation type="submission" date="2015-09" db="EMBL/GenBank/DDBJ databases">
        <authorList>
            <consortium name="Pathogen Informatics"/>
        </authorList>
    </citation>
    <scope>NUCLEOTIDE SEQUENCE [LARGE SCALE GENOMIC DNA]</scope>
    <source>
        <strain evidence="3 4">2789STDY5834961</strain>
    </source>
</reference>
<dbReference type="EC" id="2.7.7.-" evidence="3"/>
<evidence type="ECO:0000313" key="3">
    <source>
        <dbReference type="EMBL" id="CUM77596.1"/>
    </source>
</evidence>
<keyword evidence="3" id="KW-0808">Transferase</keyword>
<name>A0A173RIR1_9FIRM</name>
<dbReference type="EMBL" id="CYXO01000002">
    <property type="protein sequence ID" value="CUM77596.1"/>
    <property type="molecule type" value="Genomic_DNA"/>
</dbReference>